<evidence type="ECO:0000256" key="7">
    <source>
        <dbReference type="ARBA" id="ARBA00022989"/>
    </source>
</evidence>
<organism evidence="14 15">
    <name type="scientific">Fasciola hepatica</name>
    <name type="common">Liver fluke</name>
    <dbReference type="NCBI Taxonomy" id="6192"/>
    <lineage>
        <taxon>Eukaryota</taxon>
        <taxon>Metazoa</taxon>
        <taxon>Spiralia</taxon>
        <taxon>Lophotrochozoa</taxon>
        <taxon>Platyhelminthes</taxon>
        <taxon>Trematoda</taxon>
        <taxon>Digenea</taxon>
        <taxon>Plagiorchiida</taxon>
        <taxon>Echinostomata</taxon>
        <taxon>Echinostomatoidea</taxon>
        <taxon>Fasciolidae</taxon>
        <taxon>Fasciola</taxon>
    </lineage>
</organism>
<dbReference type="InterPro" id="IPR039653">
    <property type="entry name" value="Prenyltransferase"/>
</dbReference>
<dbReference type="PANTHER" id="PTHR11048">
    <property type="entry name" value="PRENYLTRANSFERASES"/>
    <property type="match status" value="1"/>
</dbReference>
<dbReference type="GO" id="GO:0008412">
    <property type="term" value="F:4-hydroxybenzoate polyprenyltransferase activity"/>
    <property type="evidence" value="ECO:0007669"/>
    <property type="project" value="UniProtKB-EC"/>
</dbReference>
<keyword evidence="5 13" id="KW-0831">Ubiquinone biosynthesis</keyword>
<dbReference type="AlphaFoldDB" id="A0A4E0R8Y6"/>
<dbReference type="Gene3D" id="1.10.357.140">
    <property type="entry name" value="UbiA prenyltransferase"/>
    <property type="match status" value="1"/>
</dbReference>
<evidence type="ECO:0000256" key="13">
    <source>
        <dbReference type="HAMAP-Rule" id="MF_03189"/>
    </source>
</evidence>
<dbReference type="PROSITE" id="PS00943">
    <property type="entry name" value="UBIA"/>
    <property type="match status" value="1"/>
</dbReference>
<evidence type="ECO:0000256" key="5">
    <source>
        <dbReference type="ARBA" id="ARBA00022688"/>
    </source>
</evidence>
<evidence type="ECO:0000256" key="10">
    <source>
        <dbReference type="ARBA" id="ARBA00049890"/>
    </source>
</evidence>
<feature type="transmembrane region" description="Helical" evidence="13">
    <location>
        <begin position="89"/>
        <end position="110"/>
    </location>
</feature>
<dbReference type="PANTHER" id="PTHR11048:SF28">
    <property type="entry name" value="4-HYDROXYBENZOATE POLYPRENYLTRANSFERASE, MITOCHONDRIAL"/>
    <property type="match status" value="1"/>
</dbReference>
<evidence type="ECO:0000256" key="1">
    <source>
        <dbReference type="ARBA" id="ARBA00001946"/>
    </source>
</evidence>
<gene>
    <name evidence="14" type="ORF">D915_005586</name>
</gene>
<dbReference type="InterPro" id="IPR006370">
    <property type="entry name" value="HB_polyprenyltransferase-like"/>
</dbReference>
<dbReference type="UniPathway" id="UPA00232"/>
<evidence type="ECO:0000313" key="14">
    <source>
        <dbReference type="EMBL" id="THD23476.1"/>
    </source>
</evidence>
<reference evidence="14" key="1">
    <citation type="submission" date="2019-03" db="EMBL/GenBank/DDBJ databases">
        <title>Improved annotation for the trematode Fasciola hepatica.</title>
        <authorList>
            <person name="Choi Y.-J."/>
            <person name="Martin J."/>
            <person name="Mitreva M."/>
        </authorList>
    </citation>
    <scope>NUCLEOTIDE SEQUENCE [LARGE SCALE GENOMIC DNA]</scope>
</reference>
<dbReference type="InterPro" id="IPR044878">
    <property type="entry name" value="UbiA_sf"/>
</dbReference>
<keyword evidence="8 13" id="KW-0472">Membrane</keyword>
<feature type="transmembrane region" description="Helical" evidence="13">
    <location>
        <begin position="255"/>
        <end position="272"/>
    </location>
</feature>
<keyword evidence="13" id="KW-0496">Mitochondrion</keyword>
<evidence type="ECO:0000256" key="6">
    <source>
        <dbReference type="ARBA" id="ARBA00022692"/>
    </source>
</evidence>
<comment type="similarity">
    <text evidence="3 13">Belongs to the UbiA prenyltransferase family.</text>
</comment>
<dbReference type="GO" id="GO:0008299">
    <property type="term" value="P:isoprenoid biosynthetic process"/>
    <property type="evidence" value="ECO:0007669"/>
    <property type="project" value="UniProtKB-UniRule"/>
</dbReference>
<dbReference type="FunFam" id="1.10.357.140:FF:000003">
    <property type="entry name" value="4-hydroxybenzoate polyprenyltransferase, mitochondrial"/>
    <property type="match status" value="1"/>
</dbReference>
<protein>
    <recommendedName>
        <fullName evidence="13">4-hydroxybenzoate polyprenyltransferase, mitochondrial</fullName>
        <shortName evidence="13">4-HB polyprenyltransferase</shortName>
        <ecNumber evidence="13">2.5.1.39</ecNumber>
    </recommendedName>
    <alternativeName>
        <fullName evidence="13">Para-hydroxybenzoate--polyprenyltransferase</fullName>
        <shortName evidence="13">PHB:PPT</shortName>
        <shortName evidence="13">PHB:polyprenyltransferase</shortName>
    </alternativeName>
</protein>
<comment type="catalytic activity">
    <reaction evidence="12">
        <text>an all-trans-polyprenyl diphosphate + 4-hydroxybenzoate = a 4-hydroxy-3-(all-trans-polyprenyl)benzoate + diphosphate</text>
        <dbReference type="Rhea" id="RHEA:44504"/>
        <dbReference type="Rhea" id="RHEA-COMP:9514"/>
        <dbReference type="Rhea" id="RHEA-COMP:9564"/>
        <dbReference type="ChEBI" id="CHEBI:17879"/>
        <dbReference type="ChEBI" id="CHEBI:33019"/>
        <dbReference type="ChEBI" id="CHEBI:58914"/>
        <dbReference type="ChEBI" id="CHEBI:78396"/>
        <dbReference type="EC" id="2.5.1.39"/>
    </reaction>
    <physiologicalReaction direction="left-to-right" evidence="12">
        <dbReference type="Rhea" id="RHEA:44505"/>
    </physiologicalReaction>
</comment>
<dbReference type="Pfam" id="PF01040">
    <property type="entry name" value="UbiA"/>
    <property type="match status" value="1"/>
</dbReference>
<comment type="subcellular location">
    <subcellularLocation>
        <location evidence="2">Membrane</location>
        <topology evidence="2">Multi-pass membrane protein</topology>
    </subcellularLocation>
    <subcellularLocation>
        <location evidence="13">Mitochondrion inner membrane</location>
        <topology evidence="13">Multi-pass membrane protein</topology>
        <orientation evidence="13">Matrix side</orientation>
    </subcellularLocation>
</comment>
<feature type="transmembrane region" description="Helical" evidence="13">
    <location>
        <begin position="156"/>
        <end position="175"/>
    </location>
</feature>
<evidence type="ECO:0000256" key="4">
    <source>
        <dbReference type="ARBA" id="ARBA00022679"/>
    </source>
</evidence>
<evidence type="ECO:0000313" key="15">
    <source>
        <dbReference type="Proteomes" id="UP000230066"/>
    </source>
</evidence>
<evidence type="ECO:0000256" key="8">
    <source>
        <dbReference type="ARBA" id="ARBA00023136"/>
    </source>
</evidence>
<dbReference type="HAMAP" id="MF_01635">
    <property type="entry name" value="UbiA"/>
    <property type="match status" value="1"/>
</dbReference>
<keyword evidence="15" id="KW-1185">Reference proteome</keyword>
<evidence type="ECO:0000256" key="3">
    <source>
        <dbReference type="ARBA" id="ARBA00005985"/>
    </source>
</evidence>
<accession>A0A4E0R8Y6</accession>
<dbReference type="CDD" id="cd13959">
    <property type="entry name" value="PT_UbiA_COQ2"/>
    <property type="match status" value="1"/>
</dbReference>
<dbReference type="NCBIfam" id="TIGR01474">
    <property type="entry name" value="ubiA_proteo"/>
    <property type="match status" value="1"/>
</dbReference>
<dbReference type="FunFam" id="1.20.120.1780:FF:000001">
    <property type="entry name" value="4-hydroxybenzoate octaprenyltransferase"/>
    <property type="match status" value="1"/>
</dbReference>
<keyword evidence="7 13" id="KW-1133">Transmembrane helix</keyword>
<dbReference type="EC" id="2.5.1.39" evidence="13"/>
<evidence type="ECO:0000256" key="12">
    <source>
        <dbReference type="ARBA" id="ARBA00051182"/>
    </source>
</evidence>
<evidence type="ECO:0000256" key="2">
    <source>
        <dbReference type="ARBA" id="ARBA00004141"/>
    </source>
</evidence>
<keyword evidence="9 13" id="KW-0414">Isoprene biosynthesis</keyword>
<comment type="caution">
    <text evidence="14">The sequence shown here is derived from an EMBL/GenBank/DDBJ whole genome shotgun (WGS) entry which is preliminary data.</text>
</comment>
<keyword evidence="13" id="KW-0999">Mitochondrion inner membrane</keyword>
<comment type="pathway">
    <text evidence="13">Cofactor biosynthesis; ubiquinone biosynthesis.</text>
</comment>
<dbReference type="InterPro" id="IPR030470">
    <property type="entry name" value="UbiA_prenylTrfase_CS"/>
</dbReference>
<name>A0A4E0R8Y6_FASHE</name>
<dbReference type="EMBL" id="JXXN02002125">
    <property type="protein sequence ID" value="THD23476.1"/>
    <property type="molecule type" value="Genomic_DNA"/>
</dbReference>
<sequence length="334" mass="37043">MLGVRAFSNSGLRSLCCTQFFSHVSLHTSCPRSTERREMAVTPVPSKLNPYLRLARVDRPTGTWLLYLPCTWSIALAAPAGQIPDLSMLALFGVGAILMRGAGCTINDLWDRKFDRQVERTKDRPLASNELTPMNALIFLSIQLSAAFLVLLQLNWYSICVGCLSLVPVVIYPLFKRITYWPQFVLGITLNWGVWLGYSAVLGSCSLPICAPLYLAAAFWTSTYDTIYSSQDIEDDLLIGVKSTAILFGERTKTYLSLFHAGMLVNLLLVGVNSSAGWIYYAGTGAMMTHVAYLIYKTQLRDPKSCLQSFKASRTTGLIYFAAIVMDKLFSSTC</sequence>
<comment type="catalytic activity">
    <reaction evidence="10">
        <text>all-trans-decaprenyl diphosphate + 4-hydroxybenzoate = 4-hydroxy-3-(all-trans-decaprenyl)benzoate + diphosphate</text>
        <dbReference type="Rhea" id="RHEA:44564"/>
        <dbReference type="ChEBI" id="CHEBI:17879"/>
        <dbReference type="ChEBI" id="CHEBI:33019"/>
        <dbReference type="ChEBI" id="CHEBI:60721"/>
        <dbReference type="ChEBI" id="CHEBI:84503"/>
        <dbReference type="EC" id="2.5.1.39"/>
    </reaction>
    <physiologicalReaction direction="left-to-right" evidence="10">
        <dbReference type="Rhea" id="RHEA:44565"/>
    </physiologicalReaction>
</comment>
<dbReference type="GO" id="GO:0005743">
    <property type="term" value="C:mitochondrial inner membrane"/>
    <property type="evidence" value="ECO:0007669"/>
    <property type="project" value="UniProtKB-SubCell"/>
</dbReference>
<dbReference type="InterPro" id="IPR000537">
    <property type="entry name" value="UbiA_prenyltransferase"/>
</dbReference>
<comment type="function">
    <text evidence="13">Catalyzes the prenylation of para-hydroxybenzoate (PHB) with an all-trans polyprenyl group. Mediates the second step in the final reaction sequence of coenzyme Q (CoQ) biosynthesis, which is the condensation of the polyisoprenoid side chain with PHB, generating the first membrane-bound Q intermediate.</text>
</comment>
<evidence type="ECO:0000256" key="9">
    <source>
        <dbReference type="ARBA" id="ARBA00023229"/>
    </source>
</evidence>
<comment type="catalytic activity">
    <reaction evidence="11">
        <text>all-trans-nonaprenyl diphosphate + 4-hydroxybenzoate = 4-hydroxy-3-(all-trans-nonaprenyl)benzoate + diphosphate</text>
        <dbReference type="Rhea" id="RHEA:17709"/>
        <dbReference type="ChEBI" id="CHEBI:17879"/>
        <dbReference type="ChEBI" id="CHEBI:33019"/>
        <dbReference type="ChEBI" id="CHEBI:58391"/>
        <dbReference type="ChEBI" id="CHEBI:84502"/>
        <dbReference type="EC" id="2.5.1.39"/>
    </reaction>
    <physiologicalReaction direction="left-to-right" evidence="11">
        <dbReference type="Rhea" id="RHEA:17710"/>
    </physiologicalReaction>
</comment>
<comment type="cofactor">
    <cofactor evidence="1 13">
        <name>Mg(2+)</name>
        <dbReference type="ChEBI" id="CHEBI:18420"/>
    </cofactor>
</comment>
<keyword evidence="6 13" id="KW-0812">Transmembrane</keyword>
<keyword evidence="4 13" id="KW-0808">Transferase</keyword>
<proteinExistence type="inferred from homology"/>
<dbReference type="GO" id="GO:0006744">
    <property type="term" value="P:ubiquinone biosynthetic process"/>
    <property type="evidence" value="ECO:0007669"/>
    <property type="project" value="UniProtKB-UniRule"/>
</dbReference>
<feature type="transmembrane region" description="Helical" evidence="13">
    <location>
        <begin position="131"/>
        <end position="150"/>
    </location>
</feature>
<dbReference type="Proteomes" id="UP000230066">
    <property type="component" value="Unassembled WGS sequence"/>
</dbReference>
<evidence type="ECO:0000256" key="11">
    <source>
        <dbReference type="ARBA" id="ARBA00050454"/>
    </source>
</evidence>
<feature type="transmembrane region" description="Helical" evidence="13">
    <location>
        <begin position="64"/>
        <end position="83"/>
    </location>
</feature>